<evidence type="ECO:0000256" key="2">
    <source>
        <dbReference type="SAM" id="MobiDB-lite"/>
    </source>
</evidence>
<dbReference type="InterPro" id="IPR013761">
    <property type="entry name" value="SAM/pointed_sf"/>
</dbReference>
<comment type="caution">
    <text evidence="4">The sequence shown here is derived from an EMBL/GenBank/DDBJ whole genome shotgun (WGS) entry which is preliminary data.</text>
</comment>
<protein>
    <recommendedName>
        <fullName evidence="3">SAM domain-containing protein</fullName>
    </recommendedName>
</protein>
<dbReference type="CDD" id="cd09487">
    <property type="entry name" value="SAM_superfamily"/>
    <property type="match status" value="1"/>
</dbReference>
<feature type="compositionally biased region" description="Polar residues" evidence="2">
    <location>
        <begin position="95"/>
        <end position="112"/>
    </location>
</feature>
<dbReference type="Pfam" id="PF00536">
    <property type="entry name" value="SAM_1"/>
    <property type="match status" value="1"/>
</dbReference>
<dbReference type="SMART" id="SM00454">
    <property type="entry name" value="SAM"/>
    <property type="match status" value="1"/>
</dbReference>
<proteinExistence type="predicted"/>
<dbReference type="PANTHER" id="PTHR10627:SF69">
    <property type="entry name" value="PROTEIN BICAUDAL C"/>
    <property type="match status" value="1"/>
</dbReference>
<keyword evidence="1" id="KW-0677">Repeat</keyword>
<name>A0ABS5FVY5_9BRAD</name>
<evidence type="ECO:0000256" key="1">
    <source>
        <dbReference type="ARBA" id="ARBA00022737"/>
    </source>
</evidence>
<organism evidence="4 5">
    <name type="scientific">Bradyrhizobium jicamae</name>
    <dbReference type="NCBI Taxonomy" id="280332"/>
    <lineage>
        <taxon>Bacteria</taxon>
        <taxon>Pseudomonadati</taxon>
        <taxon>Pseudomonadota</taxon>
        <taxon>Alphaproteobacteria</taxon>
        <taxon>Hyphomicrobiales</taxon>
        <taxon>Nitrobacteraceae</taxon>
        <taxon>Bradyrhizobium</taxon>
    </lineage>
</organism>
<dbReference type="SUPFAM" id="SSF47769">
    <property type="entry name" value="SAM/Pointed domain"/>
    <property type="match status" value="1"/>
</dbReference>
<reference evidence="5" key="1">
    <citation type="journal article" date="2021" name="ISME J.">
        <title>Evolutionary origin and ecological implication of a unique nif island in free-living Bradyrhizobium lineages.</title>
        <authorList>
            <person name="Tao J."/>
        </authorList>
    </citation>
    <scope>NUCLEOTIDE SEQUENCE [LARGE SCALE GENOMIC DNA]</scope>
    <source>
        <strain evidence="5">SZCCT0434</strain>
    </source>
</reference>
<evidence type="ECO:0000313" key="4">
    <source>
        <dbReference type="EMBL" id="MBR0800739.1"/>
    </source>
</evidence>
<dbReference type="EMBL" id="JAFCJH010000061">
    <property type="protein sequence ID" value="MBR0800739.1"/>
    <property type="molecule type" value="Genomic_DNA"/>
</dbReference>
<evidence type="ECO:0000313" key="5">
    <source>
        <dbReference type="Proteomes" id="UP001315278"/>
    </source>
</evidence>
<dbReference type="PROSITE" id="PS50105">
    <property type="entry name" value="SAM_DOMAIN"/>
    <property type="match status" value="1"/>
</dbReference>
<evidence type="ECO:0000259" key="3">
    <source>
        <dbReference type="PROSITE" id="PS50105"/>
    </source>
</evidence>
<gene>
    <name evidence="4" type="ORF">JQ615_35800</name>
</gene>
<dbReference type="InterPro" id="IPR001660">
    <property type="entry name" value="SAM"/>
</dbReference>
<dbReference type="Gene3D" id="1.10.150.50">
    <property type="entry name" value="Transcription Factor, Ets-1"/>
    <property type="match status" value="1"/>
</dbReference>
<feature type="region of interest" description="Disordered" evidence="2">
    <location>
        <begin position="61"/>
        <end position="118"/>
    </location>
</feature>
<sequence length="118" mass="12557">MDIGDWLRSLGLGQYEAAFRENEINEQVLPRLTQENLKEIGVGPVGHRRILLEAITALREESRPSNAAAASGSGKRDPGVDAPNADIKVAFDGSTEPSSASKAARTGNSSNWRVAGGR</sequence>
<dbReference type="PANTHER" id="PTHR10627">
    <property type="entry name" value="SCP160"/>
    <property type="match status" value="1"/>
</dbReference>
<accession>A0ABS5FVY5</accession>
<dbReference type="Proteomes" id="UP001315278">
    <property type="component" value="Unassembled WGS sequence"/>
</dbReference>
<keyword evidence="5" id="KW-1185">Reference proteome</keyword>
<feature type="domain" description="SAM" evidence="3">
    <location>
        <begin position="1"/>
        <end position="61"/>
    </location>
</feature>